<feature type="chain" id="PRO_5045654761" evidence="1">
    <location>
        <begin position="22"/>
        <end position="437"/>
    </location>
</feature>
<protein>
    <submittedName>
        <fullName evidence="3">Acetylxylan esterase</fullName>
    </submittedName>
</protein>
<proteinExistence type="predicted"/>
<evidence type="ECO:0000313" key="3">
    <source>
        <dbReference type="EMBL" id="MFD1629463.1"/>
    </source>
</evidence>
<accession>A0ABW4IAZ3</accession>
<reference evidence="4" key="1">
    <citation type="journal article" date="2019" name="Int. J. Syst. Evol. Microbiol.">
        <title>The Global Catalogue of Microorganisms (GCM) 10K type strain sequencing project: providing services to taxonomists for standard genome sequencing and annotation.</title>
        <authorList>
            <consortium name="The Broad Institute Genomics Platform"/>
            <consortium name="The Broad Institute Genome Sequencing Center for Infectious Disease"/>
            <person name="Wu L."/>
            <person name="Ma J."/>
        </authorList>
    </citation>
    <scope>NUCLEOTIDE SEQUENCE [LARGE SCALE GENOMIC DNA]</scope>
    <source>
        <strain evidence="4">CCUG 53762</strain>
    </source>
</reference>
<evidence type="ECO:0000259" key="2">
    <source>
        <dbReference type="Pfam" id="PF05448"/>
    </source>
</evidence>
<dbReference type="RefSeq" id="WP_379661842.1">
    <property type="nucleotide sequence ID" value="NZ_JBHUDG010000004.1"/>
</dbReference>
<feature type="signal peptide" evidence="1">
    <location>
        <begin position="1"/>
        <end position="21"/>
    </location>
</feature>
<dbReference type="Gene3D" id="3.40.50.1820">
    <property type="entry name" value="alpha/beta hydrolase"/>
    <property type="match status" value="1"/>
</dbReference>
<name>A0ABW4IAZ3_9SPHI</name>
<comment type="caution">
    <text evidence="3">The sequence shown here is derived from an EMBL/GenBank/DDBJ whole genome shotgun (WGS) entry which is preliminary data.</text>
</comment>
<dbReference type="Pfam" id="PF05448">
    <property type="entry name" value="AXE1"/>
    <property type="match status" value="1"/>
</dbReference>
<dbReference type="InterPro" id="IPR039069">
    <property type="entry name" value="CE7"/>
</dbReference>
<keyword evidence="4" id="KW-1185">Reference proteome</keyword>
<evidence type="ECO:0000313" key="4">
    <source>
        <dbReference type="Proteomes" id="UP001597118"/>
    </source>
</evidence>
<dbReference type="PANTHER" id="PTHR40111">
    <property type="entry name" value="CEPHALOSPORIN-C DEACETYLASE"/>
    <property type="match status" value="1"/>
</dbReference>
<dbReference type="EMBL" id="JBHUDG010000004">
    <property type="protein sequence ID" value="MFD1629463.1"/>
    <property type="molecule type" value="Genomic_DNA"/>
</dbReference>
<dbReference type="Proteomes" id="UP001597118">
    <property type="component" value="Unassembled WGS sequence"/>
</dbReference>
<sequence>MRKLMFFVILCMLGLSFLNTAYSQQPDSKASVQIRIEPNHTNSLYKMGEVVSFKVTVLFKERPAKNAEIYYEIGPEKMKPMLSGKSSTKGTIILQGGTLDQPGFLRCVVTTTMDGVTYRNLATVGFEPSQIKAVAKMPEDFLDFWNSSILASEKIAMDPVFTPLPERNTDKVNVYQVSVNNYMPGNKVYGILCIPKKEGKYPAIIKFPGAGVWPLYGEPNLAEQGVITLDIGIHGIPLTLDPALYSALNAGALNGYFMYNLEDKNKYYHKRVFLGCIRAVDLIFQLPEFDGSRLAVCGGSQGGALAIATAALDKRVNCVAALYPALCDLTGYLHQRAGGAPQIVYPEYINDPIQQKKIETAGYYDTVNFARILKIPGFYLWGFNDEACAPTSTYAAYNEIQSPKELFPDPRLGHWSAPDQWEKVNNWIFRQFNNNTH</sequence>
<gene>
    <name evidence="3" type="ORF">ACFSAH_06200</name>
</gene>
<dbReference type="SUPFAM" id="SSF53474">
    <property type="entry name" value="alpha/beta-Hydrolases"/>
    <property type="match status" value="1"/>
</dbReference>
<dbReference type="InterPro" id="IPR008391">
    <property type="entry name" value="AXE1_dom"/>
</dbReference>
<organism evidence="3 4">
    <name type="scientific">Pseudopedobacter beijingensis</name>
    <dbReference type="NCBI Taxonomy" id="1207056"/>
    <lineage>
        <taxon>Bacteria</taxon>
        <taxon>Pseudomonadati</taxon>
        <taxon>Bacteroidota</taxon>
        <taxon>Sphingobacteriia</taxon>
        <taxon>Sphingobacteriales</taxon>
        <taxon>Sphingobacteriaceae</taxon>
        <taxon>Pseudopedobacter</taxon>
    </lineage>
</organism>
<dbReference type="PANTHER" id="PTHR40111:SF1">
    <property type="entry name" value="CEPHALOSPORIN-C DEACETYLASE"/>
    <property type="match status" value="1"/>
</dbReference>
<feature type="domain" description="Acetyl xylan esterase" evidence="2">
    <location>
        <begin position="132"/>
        <end position="412"/>
    </location>
</feature>
<dbReference type="InterPro" id="IPR029058">
    <property type="entry name" value="AB_hydrolase_fold"/>
</dbReference>
<keyword evidence="1" id="KW-0732">Signal</keyword>
<evidence type="ECO:0000256" key="1">
    <source>
        <dbReference type="SAM" id="SignalP"/>
    </source>
</evidence>